<feature type="region of interest" description="Disordered" evidence="12">
    <location>
        <begin position="101"/>
        <end position="122"/>
    </location>
</feature>
<dbReference type="GO" id="GO:0030313">
    <property type="term" value="C:cell envelope"/>
    <property type="evidence" value="ECO:0007669"/>
    <property type="project" value="UniProtKB-SubCell"/>
</dbReference>
<dbReference type="GO" id="GO:0009055">
    <property type="term" value="F:electron transfer activity"/>
    <property type="evidence" value="ECO:0007669"/>
    <property type="project" value="TreeGrafter"/>
</dbReference>
<evidence type="ECO:0000256" key="11">
    <source>
        <dbReference type="ARBA" id="ARBA00023291"/>
    </source>
</evidence>
<dbReference type="PANTHER" id="PTHR43518:SF1">
    <property type="entry name" value="RESPIRATORY NITRATE REDUCTASE 1 BETA CHAIN"/>
    <property type="match status" value="1"/>
</dbReference>
<dbReference type="RefSeq" id="WP_144309814.1">
    <property type="nucleotide sequence ID" value="NZ_VMNK01000010.1"/>
</dbReference>
<dbReference type="GO" id="GO:0051539">
    <property type="term" value="F:4 iron, 4 sulfur cluster binding"/>
    <property type="evidence" value="ECO:0007669"/>
    <property type="project" value="UniProtKB-KW"/>
</dbReference>
<comment type="caution">
    <text evidence="14">The sequence shown here is derived from an EMBL/GenBank/DDBJ whole genome shotgun (WGS) entry which is preliminary data.</text>
</comment>
<evidence type="ECO:0000256" key="9">
    <source>
        <dbReference type="ARBA" id="ARBA00023004"/>
    </source>
</evidence>
<dbReference type="Gene3D" id="3.30.70.20">
    <property type="match status" value="3"/>
</dbReference>
<keyword evidence="6" id="KW-0479">Metal-binding</keyword>
<feature type="domain" description="4Fe-4S ferredoxin-type" evidence="13">
    <location>
        <begin position="161"/>
        <end position="190"/>
    </location>
</feature>
<evidence type="ECO:0000256" key="8">
    <source>
        <dbReference type="ARBA" id="ARBA00022982"/>
    </source>
</evidence>
<dbReference type="GO" id="GO:0009061">
    <property type="term" value="P:anaerobic respiration"/>
    <property type="evidence" value="ECO:0007669"/>
    <property type="project" value="InterPro"/>
</dbReference>
<keyword evidence="4" id="KW-0813">Transport</keyword>
<keyword evidence="5" id="KW-0004">4Fe-4S</keyword>
<dbReference type="PROSITE" id="PS51379">
    <property type="entry name" value="4FE4S_FER_2"/>
    <property type="match status" value="3"/>
</dbReference>
<dbReference type="InterPro" id="IPR017896">
    <property type="entry name" value="4Fe4S_Fe-S-bd"/>
</dbReference>
<sequence length="333" mass="37280">MAEVMKAPKRQLTYVTDLNKCIGCQTCTVACKKLWTTSPGQEYMYWRNVETSPGLGYPRNWQTKGGGYKDGELLVGKLPPMIDYGIPFEFDYNGRLFEGEKGRVRPSPTPRSGPNWDEDQGDGDYPNNSYFYLPRMCNHCTKPACLEACPNEAIYKREEDGIVVIHLDKCKGTQACVQSCPYAKPYFNPLTNKANKCIGCFPRIEKGVAPACVAQCVGRAMHVGFIDDTNSSVYKLVKQYKVALPLHPEFGTEPNVFYIPPVLGPKMELPDGTMSADPKIPLAQLEGLFGKQVRDVMNILQAERMKKMEGQESELMDVLIGRRSADMMISPMT</sequence>
<gene>
    <name evidence="14" type="ORF">FHP91_11870</name>
</gene>
<dbReference type="PANTHER" id="PTHR43518">
    <property type="entry name" value="NITRATE REDUCTASE BETA SUBUNIT"/>
    <property type="match status" value="1"/>
</dbReference>
<dbReference type="EMBL" id="VMNK01000010">
    <property type="protein sequence ID" value="TVO55904.1"/>
    <property type="molecule type" value="Genomic_DNA"/>
</dbReference>
<evidence type="ECO:0000256" key="2">
    <source>
        <dbReference type="ARBA" id="ARBA00001966"/>
    </source>
</evidence>
<evidence type="ECO:0000313" key="15">
    <source>
        <dbReference type="Proteomes" id="UP000319502"/>
    </source>
</evidence>
<dbReference type="GO" id="GO:0046872">
    <property type="term" value="F:metal ion binding"/>
    <property type="evidence" value="ECO:0007669"/>
    <property type="project" value="UniProtKB-KW"/>
</dbReference>
<comment type="subcellular location">
    <subcellularLocation>
        <location evidence="3">Cell envelope</location>
    </subcellularLocation>
</comment>
<comment type="cofactor">
    <cofactor evidence="1">
        <name>[3Fe-4S] cluster</name>
        <dbReference type="ChEBI" id="CHEBI:21137"/>
    </cofactor>
</comment>
<name>A0A557QSL3_9RHOO</name>
<dbReference type="Pfam" id="PF13247">
    <property type="entry name" value="Fer4_11"/>
    <property type="match status" value="1"/>
</dbReference>
<keyword evidence="10" id="KW-0411">Iron-sulfur</keyword>
<keyword evidence="7" id="KW-0677">Repeat</keyword>
<keyword evidence="8" id="KW-0249">Electron transport</keyword>
<evidence type="ECO:0000256" key="4">
    <source>
        <dbReference type="ARBA" id="ARBA00022448"/>
    </source>
</evidence>
<evidence type="ECO:0000256" key="1">
    <source>
        <dbReference type="ARBA" id="ARBA00001927"/>
    </source>
</evidence>
<comment type="cofactor">
    <cofactor evidence="2">
        <name>[4Fe-4S] cluster</name>
        <dbReference type="ChEBI" id="CHEBI:49883"/>
    </cofactor>
</comment>
<dbReference type="GO" id="GO:0051538">
    <property type="term" value="F:3 iron, 4 sulfur cluster binding"/>
    <property type="evidence" value="ECO:0007669"/>
    <property type="project" value="UniProtKB-KW"/>
</dbReference>
<evidence type="ECO:0000256" key="12">
    <source>
        <dbReference type="SAM" id="MobiDB-lite"/>
    </source>
</evidence>
<organism evidence="14 15">
    <name type="scientific">Denitromonas halophila</name>
    <dbReference type="NCBI Taxonomy" id="1629404"/>
    <lineage>
        <taxon>Bacteria</taxon>
        <taxon>Pseudomonadati</taxon>
        <taxon>Pseudomonadota</taxon>
        <taxon>Betaproteobacteria</taxon>
        <taxon>Rhodocyclales</taxon>
        <taxon>Zoogloeaceae</taxon>
        <taxon>Denitromonas</taxon>
    </lineage>
</organism>
<dbReference type="OrthoDB" id="9779457at2"/>
<dbReference type="SUPFAM" id="SSF54862">
    <property type="entry name" value="4Fe-4S ferredoxins"/>
    <property type="match status" value="1"/>
</dbReference>
<dbReference type="NCBIfam" id="TIGR03478">
    <property type="entry name" value="DMSO_red_II_bet"/>
    <property type="match status" value="1"/>
</dbReference>
<accession>A0A557QSL3</accession>
<evidence type="ECO:0000256" key="10">
    <source>
        <dbReference type="ARBA" id="ARBA00023014"/>
    </source>
</evidence>
<dbReference type="CDD" id="cd10555">
    <property type="entry name" value="EBDH_beta"/>
    <property type="match status" value="1"/>
</dbReference>
<proteinExistence type="predicted"/>
<evidence type="ECO:0000313" key="14">
    <source>
        <dbReference type="EMBL" id="TVO55904.1"/>
    </source>
</evidence>
<dbReference type="AlphaFoldDB" id="A0A557QSL3"/>
<reference evidence="14 15" key="1">
    <citation type="submission" date="2019-07" db="EMBL/GenBank/DDBJ databases">
        <title>The pathways for chlorine oxyanion respiration interact through the shared metabolite chlorate.</title>
        <authorList>
            <person name="Barnum T.P."/>
            <person name="Cheng Y."/>
            <person name="Hill K.A."/>
            <person name="Lucas L.N."/>
            <person name="Carlson H.K."/>
            <person name="Coates J.D."/>
        </authorList>
    </citation>
    <scope>NUCLEOTIDE SEQUENCE [LARGE SCALE GENOMIC DNA]</scope>
    <source>
        <strain evidence="14 15">SFB-3</strain>
    </source>
</reference>
<dbReference type="GO" id="GO:0042597">
    <property type="term" value="C:periplasmic space"/>
    <property type="evidence" value="ECO:0007669"/>
    <property type="project" value="InterPro"/>
</dbReference>
<feature type="domain" description="4Fe-4S ferredoxin-type" evidence="13">
    <location>
        <begin position="12"/>
        <end position="40"/>
    </location>
</feature>
<keyword evidence="15" id="KW-1185">Reference proteome</keyword>
<feature type="domain" description="4Fe-4S ferredoxin-type" evidence="13">
    <location>
        <begin position="128"/>
        <end position="159"/>
    </location>
</feature>
<keyword evidence="9" id="KW-0408">Iron</keyword>
<dbReference type="InterPro" id="IPR017839">
    <property type="entry name" value="DMSO_Rdtase_II_Fe-S_su"/>
</dbReference>
<dbReference type="Proteomes" id="UP000319502">
    <property type="component" value="Unassembled WGS sequence"/>
</dbReference>
<evidence type="ECO:0000256" key="6">
    <source>
        <dbReference type="ARBA" id="ARBA00022723"/>
    </source>
</evidence>
<evidence type="ECO:0000256" key="7">
    <source>
        <dbReference type="ARBA" id="ARBA00022737"/>
    </source>
</evidence>
<evidence type="ECO:0000259" key="13">
    <source>
        <dbReference type="PROSITE" id="PS51379"/>
    </source>
</evidence>
<evidence type="ECO:0000256" key="5">
    <source>
        <dbReference type="ARBA" id="ARBA00022485"/>
    </source>
</evidence>
<protein>
    <submittedName>
        <fullName evidence="14">4Fe-4S dicluster domain-containing protein</fullName>
    </submittedName>
</protein>
<evidence type="ECO:0000256" key="3">
    <source>
        <dbReference type="ARBA" id="ARBA00004196"/>
    </source>
</evidence>
<dbReference type="GO" id="GO:0016020">
    <property type="term" value="C:membrane"/>
    <property type="evidence" value="ECO:0007669"/>
    <property type="project" value="TreeGrafter"/>
</dbReference>
<keyword evidence="11" id="KW-0003">3Fe-4S</keyword>